<name>A0A6N7XRL2_9FIRM</name>
<comment type="caution">
    <text evidence="1">The sequence shown here is derived from an EMBL/GenBank/DDBJ whole genome shotgun (WGS) entry which is preliminary data.</text>
</comment>
<evidence type="ECO:0000313" key="1">
    <source>
        <dbReference type="EMBL" id="MSU03482.1"/>
    </source>
</evidence>
<evidence type="ECO:0008006" key="3">
    <source>
        <dbReference type="Google" id="ProtNLM"/>
    </source>
</evidence>
<gene>
    <name evidence="1" type="ORF">FYJ83_18660</name>
</gene>
<reference evidence="1 2" key="1">
    <citation type="submission" date="2019-09" db="EMBL/GenBank/DDBJ databases">
        <title>In-depth cultivation of the pig gut microbiome towards novel bacterial diversity and tailored functional studies.</title>
        <authorList>
            <person name="Wylensek D."/>
            <person name="Hitch T.C.A."/>
            <person name="Clavel T."/>
        </authorList>
    </citation>
    <scope>NUCLEOTIDE SEQUENCE [LARGE SCALE GENOMIC DNA]</scope>
    <source>
        <strain evidence="1 2">WCA3-693-APC-4?</strain>
    </source>
</reference>
<dbReference type="RefSeq" id="WP_154443038.1">
    <property type="nucleotide sequence ID" value="NZ_JAHLPJ010000001.1"/>
</dbReference>
<dbReference type="EMBL" id="VUNQ01000079">
    <property type="protein sequence ID" value="MSU03482.1"/>
    <property type="molecule type" value="Genomic_DNA"/>
</dbReference>
<sequence length="70" mass="8139">MKNNYKNIDKENRTPKVAIYIRVGGMEQLSDEARQRLLNAKLENFKKEICNVDSSYKKERGVGYTTLSKI</sequence>
<organism evidence="1 2">
    <name type="scientific">Tissierella pigra</name>
    <dbReference type="NCBI Taxonomy" id="2607614"/>
    <lineage>
        <taxon>Bacteria</taxon>
        <taxon>Bacillati</taxon>
        <taxon>Bacillota</taxon>
        <taxon>Tissierellia</taxon>
        <taxon>Tissierellales</taxon>
        <taxon>Tissierellaceae</taxon>
        <taxon>Tissierella</taxon>
    </lineage>
</organism>
<protein>
    <recommendedName>
        <fullName evidence="3">Resolvase/invertase-type recombinase catalytic domain-containing protein</fullName>
    </recommendedName>
</protein>
<accession>A0A6N7XRL2</accession>
<evidence type="ECO:0000313" key="2">
    <source>
        <dbReference type="Proteomes" id="UP000469523"/>
    </source>
</evidence>
<proteinExistence type="predicted"/>
<dbReference type="AlphaFoldDB" id="A0A6N7XRL2"/>
<keyword evidence="2" id="KW-1185">Reference proteome</keyword>
<dbReference type="Proteomes" id="UP000469523">
    <property type="component" value="Unassembled WGS sequence"/>
</dbReference>